<reference evidence="10 11" key="1">
    <citation type="submission" date="2016-06" db="EMBL/GenBank/DDBJ databases">
        <title>Revisiting the taxonomy of the Elizabethkingia Genus based on Whole-Genome Sequencing, Optical Mapping, and MALDI-TOF.</title>
        <authorList>
            <person name="Nicholson A.C."/>
        </authorList>
    </citation>
    <scope>NUCLEOTIDE SEQUENCE [LARGE SCALE GENOMIC DNA]</scope>
    <source>
        <strain evidence="10 11">G4070</strain>
    </source>
</reference>
<dbReference type="Proteomes" id="UP000190813">
    <property type="component" value="Unassembled WGS sequence"/>
</dbReference>
<keyword evidence="11" id="KW-1185">Reference proteome</keyword>
<dbReference type="NCBIfam" id="TIGR04057">
    <property type="entry name" value="SusC_RagA_signa"/>
    <property type="match status" value="1"/>
</dbReference>
<evidence type="ECO:0000256" key="5">
    <source>
        <dbReference type="ARBA" id="ARBA00023136"/>
    </source>
</evidence>
<evidence type="ECO:0000259" key="9">
    <source>
        <dbReference type="Pfam" id="PF07715"/>
    </source>
</evidence>
<comment type="caution">
    <text evidence="10">The sequence shown here is derived from an EMBL/GenBank/DDBJ whole genome shotgun (WGS) entry which is preliminary data.</text>
</comment>
<dbReference type="InterPro" id="IPR023997">
    <property type="entry name" value="TonB-dep_OMP_SusC/RagA_CS"/>
</dbReference>
<keyword evidence="3 7" id="KW-1134">Transmembrane beta strand</keyword>
<feature type="domain" description="TonB-dependent receptor plug" evidence="9">
    <location>
        <begin position="58"/>
        <end position="183"/>
    </location>
</feature>
<evidence type="ECO:0000256" key="6">
    <source>
        <dbReference type="ARBA" id="ARBA00023237"/>
    </source>
</evidence>
<evidence type="ECO:0000313" key="10">
    <source>
        <dbReference type="EMBL" id="OPC63519.1"/>
    </source>
</evidence>
<keyword evidence="5 7" id="KW-0472">Membrane</keyword>
<feature type="chain" id="PRO_5013001518" description="TonB-dependent receptor plug domain-containing protein" evidence="8">
    <location>
        <begin position="28"/>
        <end position="983"/>
    </location>
</feature>
<evidence type="ECO:0000256" key="1">
    <source>
        <dbReference type="ARBA" id="ARBA00004571"/>
    </source>
</evidence>
<comment type="similarity">
    <text evidence="7">Belongs to the TonB-dependent receptor family.</text>
</comment>
<dbReference type="Gene3D" id="2.40.170.20">
    <property type="entry name" value="TonB-dependent receptor, beta-barrel domain"/>
    <property type="match status" value="1"/>
</dbReference>
<dbReference type="InterPro" id="IPR039426">
    <property type="entry name" value="TonB-dep_rcpt-like"/>
</dbReference>
<keyword evidence="2 7" id="KW-0813">Transport</keyword>
<accession>A0A1T3MGF8</accession>
<dbReference type="PROSITE" id="PS52016">
    <property type="entry name" value="TONB_DEPENDENT_REC_3"/>
    <property type="match status" value="1"/>
</dbReference>
<comment type="subcellular location">
    <subcellularLocation>
        <location evidence="1 7">Cell outer membrane</location>
        <topology evidence="1 7">Multi-pass membrane protein</topology>
    </subcellularLocation>
</comment>
<dbReference type="Pfam" id="PF07715">
    <property type="entry name" value="Plug"/>
    <property type="match status" value="1"/>
</dbReference>
<dbReference type="EMBL" id="MAHX01000016">
    <property type="protein sequence ID" value="OPC63519.1"/>
    <property type="molecule type" value="Genomic_DNA"/>
</dbReference>
<dbReference type="InterPro" id="IPR012910">
    <property type="entry name" value="Plug_dom"/>
</dbReference>
<evidence type="ECO:0000256" key="7">
    <source>
        <dbReference type="PROSITE-ProRule" id="PRU01360"/>
    </source>
</evidence>
<dbReference type="NCBIfam" id="TIGR04056">
    <property type="entry name" value="OMP_RagA_SusC"/>
    <property type="match status" value="1"/>
</dbReference>
<keyword evidence="6 7" id="KW-0998">Cell outer membrane</keyword>
<evidence type="ECO:0000256" key="8">
    <source>
        <dbReference type="SAM" id="SignalP"/>
    </source>
</evidence>
<evidence type="ECO:0000256" key="2">
    <source>
        <dbReference type="ARBA" id="ARBA00022448"/>
    </source>
</evidence>
<protein>
    <recommendedName>
        <fullName evidence="9">TonB-dependent receptor plug domain-containing protein</fullName>
    </recommendedName>
</protein>
<evidence type="ECO:0000313" key="11">
    <source>
        <dbReference type="Proteomes" id="UP000190813"/>
    </source>
</evidence>
<keyword evidence="8" id="KW-0732">Signal</keyword>
<keyword evidence="4 7" id="KW-0812">Transmembrane</keyword>
<evidence type="ECO:0000256" key="3">
    <source>
        <dbReference type="ARBA" id="ARBA00022452"/>
    </source>
</evidence>
<dbReference type="RefSeq" id="WP_078772159.1">
    <property type="nucleotide sequence ID" value="NZ_CBCSBR010000001.1"/>
</dbReference>
<feature type="signal peptide" evidence="8">
    <location>
        <begin position="1"/>
        <end position="27"/>
    </location>
</feature>
<dbReference type="AlphaFoldDB" id="A0A1T3MGF8"/>
<dbReference type="SUPFAM" id="SSF56935">
    <property type="entry name" value="Porins"/>
    <property type="match status" value="1"/>
</dbReference>
<dbReference type="InterPro" id="IPR036942">
    <property type="entry name" value="Beta-barrel_TonB_sf"/>
</dbReference>
<dbReference type="InterPro" id="IPR023996">
    <property type="entry name" value="TonB-dep_OMP_SusC/RagA"/>
</dbReference>
<organism evidence="10 11">
    <name type="scientific">Elizabethkingia occulta</name>
    <dbReference type="NCBI Taxonomy" id="1867263"/>
    <lineage>
        <taxon>Bacteria</taxon>
        <taxon>Pseudomonadati</taxon>
        <taxon>Bacteroidota</taxon>
        <taxon>Flavobacteriia</taxon>
        <taxon>Flavobacteriales</taxon>
        <taxon>Weeksellaceae</taxon>
        <taxon>Elizabethkingia</taxon>
    </lineage>
</organism>
<dbReference type="InterPro" id="IPR037066">
    <property type="entry name" value="Plug_dom_sf"/>
</dbReference>
<dbReference type="GO" id="GO:0009279">
    <property type="term" value="C:cell outer membrane"/>
    <property type="evidence" value="ECO:0007669"/>
    <property type="project" value="UniProtKB-SubCell"/>
</dbReference>
<dbReference type="Gene3D" id="2.170.130.10">
    <property type="entry name" value="TonB-dependent receptor, plug domain"/>
    <property type="match status" value="1"/>
</dbReference>
<evidence type="ECO:0000256" key="4">
    <source>
        <dbReference type="ARBA" id="ARBA00022692"/>
    </source>
</evidence>
<sequence>MKSKKIKLKYCSTLAIAVFFWSGTSLHAQKSSSKKNDTTANTKKIDEVVLIGYGSTKRKNVTGSIASVKMEDVNVSTNTNFVQAMAGRAAGVTVMSTSGQPGTTTDLVIRSNASFASEGALYIVDGVIINDASGEPGSGTRYGNSGISRSSLNFLNPNDIETIDILKDASATAIYGARAAGGVVLITTKRGKSGKPTIQYDFSNAFQKSIKYYDLMNTHDYMTQTNRISYEQWLSDNKIGIYGGKDPASVKPFAPIYTQDQINNQPSYQNAFDAIMRPGLTEQHNISVSGAVNRTRYYMSGNYMNQQGVFKGSDFKNFSGKLSIDQGISDSFKVGVNIIINGSKANNGNIGDGLYENSGMIGAAFYHPPTLPFKDDKGNYLINPKYANTPNPLSFLDITDYTTSNRLLTSGYAEWIIIPGLTARASISYDQSTAKRFNYLPTTFLYGARAGGSASIAENNSQTLSADYILSYVKTFAEKHKISLLAGHSYQVNTKDGFSAANNNFPTDAFTTNNIGSGAAPRPRVGSYRNPDKIWKSYFGRAIYELNGRYILTASIRGDGASHFAENRKWGIFPGFSAAWIVSEENFLKGSKTLNFLKLRLGYGEVGNSNIGSSAFTYYSFGYNAVFNNTLYQGVAMSQLANPNLTWETQAEKNIGIDFGLFNNRITGTVDYYQRNFRDLLTAIPLATDFPVSAYAGNAGTTKSTGFEFSIQTKNIVNPNGFNWNTTFNFTTFKNMWVERSPEALKTLARYINPTGNFNEVYGYLSDGIYDPAKRSAPEWMPGIKPGEIIVKDINGYDANGYLTGKPDGKITDADMTVIMDNTSTAPRYTFGFNNEFRYKNFDLSIFAYGAIQKKQNRELTMGGYGSLVGFGWNALNGIKNTWTHDNPNTTIPTAINTTYPFGGSSDYFIEDASFIRVRDITLGYRFSENLLEKLKIVKSIRIFATVQNPFVITKFKGIDPELKNFYSYPITKSFIMGANITF</sequence>
<gene>
    <name evidence="10" type="ORF">BAZ10_05385</name>
</gene>
<name>A0A1T3MGF8_9FLAO</name>
<proteinExistence type="inferred from homology"/>